<dbReference type="EMBL" id="KZ663614">
    <property type="protein sequence ID" value="PPS11275.1"/>
    <property type="molecule type" value="Genomic_DNA"/>
</dbReference>
<organism evidence="1 2">
    <name type="scientific">Gossypium barbadense</name>
    <name type="common">Sea Island cotton</name>
    <name type="synonym">Hibiscus barbadensis</name>
    <dbReference type="NCBI Taxonomy" id="3634"/>
    <lineage>
        <taxon>Eukaryota</taxon>
        <taxon>Viridiplantae</taxon>
        <taxon>Streptophyta</taxon>
        <taxon>Embryophyta</taxon>
        <taxon>Tracheophyta</taxon>
        <taxon>Spermatophyta</taxon>
        <taxon>Magnoliopsida</taxon>
        <taxon>eudicotyledons</taxon>
        <taxon>Gunneridae</taxon>
        <taxon>Pentapetalae</taxon>
        <taxon>rosids</taxon>
        <taxon>malvids</taxon>
        <taxon>Malvales</taxon>
        <taxon>Malvaceae</taxon>
        <taxon>Malvoideae</taxon>
        <taxon>Gossypium</taxon>
    </lineage>
</organism>
<gene>
    <name evidence="1" type="ORF">GOBAR_AA09365</name>
</gene>
<proteinExistence type="predicted"/>
<protein>
    <submittedName>
        <fullName evidence="1">Uncharacterized protein</fullName>
    </submittedName>
</protein>
<accession>A0A2P5Y6Q6</accession>
<sequence>MGALMDNIRESAGVVALRERVNTSGCKRPRTWKGTGDSLERSFSPNYPYHTRILPLYPSILQIFLPLCQHLLLRCQALALPALFCAPLLSTPSTTLLVKSP</sequence>
<evidence type="ECO:0000313" key="1">
    <source>
        <dbReference type="EMBL" id="PPS11275.1"/>
    </source>
</evidence>
<evidence type="ECO:0000313" key="2">
    <source>
        <dbReference type="Proteomes" id="UP000239757"/>
    </source>
</evidence>
<name>A0A2P5Y6Q6_GOSBA</name>
<dbReference type="AlphaFoldDB" id="A0A2P5Y6Q6"/>
<dbReference type="Proteomes" id="UP000239757">
    <property type="component" value="Unassembled WGS sequence"/>
</dbReference>
<reference evidence="1 2" key="1">
    <citation type="submission" date="2015-01" db="EMBL/GenBank/DDBJ databases">
        <title>Genome of allotetraploid Gossypium barbadense reveals genomic plasticity and fiber elongation in cotton evolution.</title>
        <authorList>
            <person name="Chen X."/>
            <person name="Liu X."/>
            <person name="Zhao B."/>
            <person name="Zheng H."/>
            <person name="Hu Y."/>
            <person name="Lu G."/>
            <person name="Yang C."/>
            <person name="Chen J."/>
            <person name="Shan C."/>
            <person name="Zhang L."/>
            <person name="Zhou Y."/>
            <person name="Wang L."/>
            <person name="Guo W."/>
            <person name="Bai Y."/>
            <person name="Ruan J."/>
            <person name="Shangguan X."/>
            <person name="Mao Y."/>
            <person name="Jiang J."/>
            <person name="Zhu Y."/>
            <person name="Lei J."/>
            <person name="Kang H."/>
            <person name="Chen S."/>
            <person name="He X."/>
            <person name="Wang R."/>
            <person name="Wang Y."/>
            <person name="Chen J."/>
            <person name="Wang L."/>
            <person name="Yu S."/>
            <person name="Wang B."/>
            <person name="Wei J."/>
            <person name="Song S."/>
            <person name="Lu X."/>
            <person name="Gao Z."/>
            <person name="Gu W."/>
            <person name="Deng X."/>
            <person name="Ma D."/>
            <person name="Wang S."/>
            <person name="Liang W."/>
            <person name="Fang L."/>
            <person name="Cai C."/>
            <person name="Zhu X."/>
            <person name="Zhou B."/>
            <person name="Zhang Y."/>
            <person name="Chen Z."/>
            <person name="Xu S."/>
            <person name="Zhu R."/>
            <person name="Wang S."/>
            <person name="Zhang T."/>
            <person name="Zhao G."/>
        </authorList>
    </citation>
    <scope>NUCLEOTIDE SEQUENCE [LARGE SCALE GENOMIC DNA]</scope>
    <source>
        <strain evidence="2">cv. Xinhai21</strain>
        <tissue evidence="1">Leaf</tissue>
    </source>
</reference>